<dbReference type="InterPro" id="IPR047324">
    <property type="entry name" value="LbH_gamma_CA-like"/>
</dbReference>
<dbReference type="PANTHER" id="PTHR13061:SF29">
    <property type="entry name" value="GAMMA CARBONIC ANHYDRASE-LIKE 1, MITOCHONDRIAL-RELATED"/>
    <property type="match status" value="1"/>
</dbReference>
<organism evidence="1 2">
    <name type="scientific">Sneathiella chinensis</name>
    <dbReference type="NCBI Taxonomy" id="349750"/>
    <lineage>
        <taxon>Bacteria</taxon>
        <taxon>Pseudomonadati</taxon>
        <taxon>Pseudomonadota</taxon>
        <taxon>Alphaproteobacteria</taxon>
        <taxon>Sneathiellales</taxon>
        <taxon>Sneathiellaceae</taxon>
        <taxon>Sneathiella</taxon>
    </lineage>
</organism>
<dbReference type="CDD" id="cd04645">
    <property type="entry name" value="LbH_gamma_CA_like"/>
    <property type="match status" value="1"/>
</dbReference>
<dbReference type="RefSeq" id="WP_206374322.1">
    <property type="nucleotide sequence ID" value="NZ_BSNF01000001.1"/>
</dbReference>
<dbReference type="InterPro" id="IPR001451">
    <property type="entry name" value="Hexapep"/>
</dbReference>
<evidence type="ECO:0000313" key="1">
    <source>
        <dbReference type="EMBL" id="GLQ05787.1"/>
    </source>
</evidence>
<dbReference type="SUPFAM" id="SSF51161">
    <property type="entry name" value="Trimeric LpxA-like enzymes"/>
    <property type="match status" value="1"/>
</dbReference>
<accession>A0ABQ5U365</accession>
<protein>
    <submittedName>
        <fullName evidence="1">Gamma carbonic anhydrase family protein</fullName>
    </submittedName>
</protein>
<gene>
    <name evidence="1" type="ORF">GCM10007924_10080</name>
</gene>
<name>A0ABQ5U365_9PROT</name>
<dbReference type="EMBL" id="BSNF01000001">
    <property type="protein sequence ID" value="GLQ05787.1"/>
    <property type="molecule type" value="Genomic_DNA"/>
</dbReference>
<dbReference type="PANTHER" id="PTHR13061">
    <property type="entry name" value="DYNACTIN SUBUNIT P25"/>
    <property type="match status" value="1"/>
</dbReference>
<keyword evidence="2" id="KW-1185">Reference proteome</keyword>
<reference evidence="1" key="1">
    <citation type="journal article" date="2014" name="Int. J. Syst. Evol. Microbiol.">
        <title>Complete genome of a new Firmicutes species belonging to the dominant human colonic microbiota ('Ruminococcus bicirculans') reveals two chromosomes and a selective capacity to utilize plant glucans.</title>
        <authorList>
            <consortium name="NISC Comparative Sequencing Program"/>
            <person name="Wegmann U."/>
            <person name="Louis P."/>
            <person name="Goesmann A."/>
            <person name="Henrissat B."/>
            <person name="Duncan S.H."/>
            <person name="Flint H.J."/>
        </authorList>
    </citation>
    <scope>NUCLEOTIDE SEQUENCE</scope>
    <source>
        <strain evidence="1">NBRC 103408</strain>
    </source>
</reference>
<dbReference type="InterPro" id="IPR011004">
    <property type="entry name" value="Trimer_LpxA-like_sf"/>
</dbReference>
<sequence length="188" mass="20672">MGKFGPEVTASEAAFIHETALIYGKVSIGKGSSLWPYSVIRAESKEVMISEYTNIQDFAMIHIGDTTGTYIGNHCSITHHCTIHGCTIGDNCLIGINTTIMDGCVIGDNCIIAGHSFLKEGTVIPDNSIVMGTPGKVVRSQNNYVKCRTNAFLYYRNALAYSKGEHREWESDRCRDAVRDEISKLVSE</sequence>
<dbReference type="Pfam" id="PF00132">
    <property type="entry name" value="Hexapep"/>
    <property type="match status" value="1"/>
</dbReference>
<reference evidence="1" key="2">
    <citation type="submission" date="2023-01" db="EMBL/GenBank/DDBJ databases">
        <title>Draft genome sequence of Sneathiella chinensis strain NBRC 103408.</title>
        <authorList>
            <person name="Sun Q."/>
            <person name="Mori K."/>
        </authorList>
    </citation>
    <scope>NUCLEOTIDE SEQUENCE</scope>
    <source>
        <strain evidence="1">NBRC 103408</strain>
    </source>
</reference>
<dbReference type="Proteomes" id="UP001161409">
    <property type="component" value="Unassembled WGS sequence"/>
</dbReference>
<comment type="caution">
    <text evidence="1">The sequence shown here is derived from an EMBL/GenBank/DDBJ whole genome shotgun (WGS) entry which is preliminary data.</text>
</comment>
<evidence type="ECO:0000313" key="2">
    <source>
        <dbReference type="Proteomes" id="UP001161409"/>
    </source>
</evidence>
<dbReference type="InterPro" id="IPR050484">
    <property type="entry name" value="Transf_Hexapept/Carb_Anhydrase"/>
</dbReference>
<proteinExistence type="predicted"/>
<dbReference type="Gene3D" id="2.160.10.10">
    <property type="entry name" value="Hexapeptide repeat proteins"/>
    <property type="match status" value="1"/>
</dbReference>